<proteinExistence type="predicted"/>
<protein>
    <submittedName>
        <fullName evidence="1">Uncharacterized protein</fullName>
    </submittedName>
</protein>
<accession>A0ABP4F7M4</accession>
<keyword evidence="2" id="KW-1185">Reference proteome</keyword>
<sequence length="105" mass="11623">MPPDPGPAAARRAVSPLDHRIGAVTSYDVDTLWAYRDRGVLDEPHAHLVDQHRKLVTAESGVFFYRTFLNRLPAVSFPSTALSSRIDRTVDPLEEAAARDAAARR</sequence>
<name>A0ABP4F7M4_9ACTN</name>
<evidence type="ECO:0000313" key="2">
    <source>
        <dbReference type="Proteomes" id="UP001501371"/>
    </source>
</evidence>
<organism evidence="1 2">
    <name type="scientific">Streptomyces hebeiensis</name>
    <dbReference type="NCBI Taxonomy" id="229486"/>
    <lineage>
        <taxon>Bacteria</taxon>
        <taxon>Bacillati</taxon>
        <taxon>Actinomycetota</taxon>
        <taxon>Actinomycetes</taxon>
        <taxon>Kitasatosporales</taxon>
        <taxon>Streptomycetaceae</taxon>
        <taxon>Streptomyces</taxon>
    </lineage>
</organism>
<dbReference type="RefSeq" id="WP_344271988.1">
    <property type="nucleotide sequence ID" value="NZ_BAAAKV010000010.1"/>
</dbReference>
<evidence type="ECO:0000313" key="1">
    <source>
        <dbReference type="EMBL" id="GAA1159934.1"/>
    </source>
</evidence>
<dbReference type="EMBL" id="BAAAKV010000010">
    <property type="protein sequence ID" value="GAA1159934.1"/>
    <property type="molecule type" value="Genomic_DNA"/>
</dbReference>
<gene>
    <name evidence="1" type="ORF">GCM10009654_15130</name>
</gene>
<dbReference type="Proteomes" id="UP001501371">
    <property type="component" value="Unassembled WGS sequence"/>
</dbReference>
<comment type="caution">
    <text evidence="1">The sequence shown here is derived from an EMBL/GenBank/DDBJ whole genome shotgun (WGS) entry which is preliminary data.</text>
</comment>
<reference evidence="2" key="1">
    <citation type="journal article" date="2019" name="Int. J. Syst. Evol. Microbiol.">
        <title>The Global Catalogue of Microorganisms (GCM) 10K type strain sequencing project: providing services to taxonomists for standard genome sequencing and annotation.</title>
        <authorList>
            <consortium name="The Broad Institute Genomics Platform"/>
            <consortium name="The Broad Institute Genome Sequencing Center for Infectious Disease"/>
            <person name="Wu L."/>
            <person name="Ma J."/>
        </authorList>
    </citation>
    <scope>NUCLEOTIDE SEQUENCE [LARGE SCALE GENOMIC DNA]</scope>
    <source>
        <strain evidence="2">JCM 12696</strain>
    </source>
</reference>